<keyword evidence="4" id="KW-0808">Transferase</keyword>
<keyword evidence="6 11" id="KW-0418">Kinase</keyword>
<dbReference type="Gene3D" id="3.30.565.10">
    <property type="entry name" value="Histidine kinase-like ATPase, C-terminal domain"/>
    <property type="match status" value="1"/>
</dbReference>
<dbReference type="InterPro" id="IPR011712">
    <property type="entry name" value="Sig_transdc_His_kin_sub3_dim/P"/>
</dbReference>
<evidence type="ECO:0000259" key="10">
    <source>
        <dbReference type="Pfam" id="PF07730"/>
    </source>
</evidence>
<evidence type="ECO:0000256" key="8">
    <source>
        <dbReference type="ARBA" id="ARBA00023012"/>
    </source>
</evidence>
<evidence type="ECO:0000256" key="3">
    <source>
        <dbReference type="ARBA" id="ARBA00022553"/>
    </source>
</evidence>
<keyword evidence="9" id="KW-0812">Transmembrane</keyword>
<keyword evidence="5" id="KW-0547">Nucleotide-binding</keyword>
<dbReference type="PANTHER" id="PTHR24421">
    <property type="entry name" value="NITRATE/NITRITE SENSOR PROTEIN NARX-RELATED"/>
    <property type="match status" value="1"/>
</dbReference>
<dbReference type="GO" id="GO:0016301">
    <property type="term" value="F:kinase activity"/>
    <property type="evidence" value="ECO:0007669"/>
    <property type="project" value="UniProtKB-KW"/>
</dbReference>
<dbReference type="InterPro" id="IPR036890">
    <property type="entry name" value="HATPase_C_sf"/>
</dbReference>
<evidence type="ECO:0000256" key="9">
    <source>
        <dbReference type="SAM" id="Phobius"/>
    </source>
</evidence>
<dbReference type="EC" id="2.7.13.3" evidence="2"/>
<gene>
    <name evidence="11" type="ORF">M3M28_03870</name>
</gene>
<evidence type="ECO:0000256" key="7">
    <source>
        <dbReference type="ARBA" id="ARBA00022840"/>
    </source>
</evidence>
<dbReference type="SUPFAM" id="SSF55874">
    <property type="entry name" value="ATPase domain of HSP90 chaperone/DNA topoisomerase II/histidine kinase"/>
    <property type="match status" value="1"/>
</dbReference>
<proteinExistence type="predicted"/>
<evidence type="ECO:0000256" key="4">
    <source>
        <dbReference type="ARBA" id="ARBA00022679"/>
    </source>
</evidence>
<feature type="domain" description="Signal transduction histidine kinase subgroup 3 dimerisation and phosphoacceptor" evidence="10">
    <location>
        <begin position="420"/>
        <end position="486"/>
    </location>
</feature>
<feature type="transmembrane region" description="Helical" evidence="9">
    <location>
        <begin position="253"/>
        <end position="272"/>
    </location>
</feature>
<dbReference type="Gene3D" id="1.20.5.1930">
    <property type="match status" value="1"/>
</dbReference>
<keyword evidence="9" id="KW-1133">Transmembrane helix</keyword>
<dbReference type="InterPro" id="IPR050482">
    <property type="entry name" value="Sensor_HK_TwoCompSys"/>
</dbReference>
<keyword evidence="3" id="KW-0597">Phosphoprotein</keyword>
<organism evidence="11">
    <name type="scientific">Gulosibacter sediminis</name>
    <dbReference type="NCBI Taxonomy" id="1729695"/>
    <lineage>
        <taxon>Bacteria</taxon>
        <taxon>Bacillati</taxon>
        <taxon>Actinomycetota</taxon>
        <taxon>Actinomycetes</taxon>
        <taxon>Micrococcales</taxon>
        <taxon>Microbacteriaceae</taxon>
        <taxon>Gulosibacter</taxon>
    </lineage>
</organism>
<dbReference type="PANTHER" id="PTHR24421:SF10">
    <property type="entry name" value="NITRATE_NITRITE SENSOR PROTEIN NARQ"/>
    <property type="match status" value="1"/>
</dbReference>
<reference evidence="11" key="1">
    <citation type="submission" date="2022-05" db="EMBL/GenBank/DDBJ databases">
        <title>Complete genome sequence of toluene-degrading Gulosibacter sediminis strain ACHW.36C.</title>
        <authorList>
            <person name="Wai A.C."/>
            <person name="Lai G.K."/>
            <person name="Griffin S.D."/>
            <person name="Leung F.C."/>
        </authorList>
    </citation>
    <scope>NUCLEOTIDE SEQUENCE [LARGE SCALE GENOMIC DNA]</scope>
    <source>
        <strain evidence="11">ACHW.36C</strain>
    </source>
</reference>
<sequence length="625" mass="66716">MAGLRWRSHRHWIFVVLVGVWTTYFLSPPASPWVWSVVPVSVAGAAMLMNRPIAGNVVTLAASLMSAGFEVEYGRTEVLLPVIGALFMLGRSRAPISVGVAFLLAQIGTTLLRDGATIESIPTQFIVYATPWLFGHIAGRRADSALAAVHEAERLAAIDVARVAQSVAEVERQRVVNDSIDTLGTALTQIQQRTTFALQAPRDDRIRAIQDAAKAAIQRLHVTLSALQSVPPAVAHKRSSGPAKPPLTPRRRLIFGALLAVVGTLVMLLFSAPLDSDWYRPVSLVPALILPAAALLARQFPLPAALAAAAALVTAALDSPHPPEALTPCAFPVAALCWRIAQAESRQRTWAIALVTIASPVLGMNHGREGVGFSLLVVFLGVVGGLAWSDRDAVLQREEARAAKLTAQLAAVRIGAAREERVRVARELHDVVSHAIASVSLQAQLARVRLDDDPDESEAALGRVLVTTAHASHELAVIARLLQPSDAGLDVWRLVEGAADLGLRVSPHIYDSLRGDELAYRVVQESLTNASRYAQGSRVDVRVALENGRVHIMVRNEAPLLPTIDSVGTGSGLAGLRDRVDARGGAITWGPVGDCGGFEVNASWPVGRVPLDDPEGMRHGDGVRP</sequence>
<evidence type="ECO:0000256" key="6">
    <source>
        <dbReference type="ARBA" id="ARBA00022777"/>
    </source>
</evidence>
<dbReference type="EMBL" id="CP097160">
    <property type="protein sequence ID" value="UQN15606.1"/>
    <property type="molecule type" value="Genomic_DNA"/>
</dbReference>
<evidence type="ECO:0000313" key="11">
    <source>
        <dbReference type="EMBL" id="UQN15606.1"/>
    </source>
</evidence>
<protein>
    <recommendedName>
        <fullName evidence="2">histidine kinase</fullName>
        <ecNumber evidence="2">2.7.13.3</ecNumber>
    </recommendedName>
</protein>
<comment type="catalytic activity">
    <reaction evidence="1">
        <text>ATP + protein L-histidine = ADP + protein N-phospho-L-histidine.</text>
        <dbReference type="EC" id="2.7.13.3"/>
    </reaction>
</comment>
<dbReference type="CDD" id="cd16917">
    <property type="entry name" value="HATPase_UhpB-NarQ-NarX-like"/>
    <property type="match status" value="1"/>
</dbReference>
<feature type="transmembrane region" description="Helical" evidence="9">
    <location>
        <begin position="12"/>
        <end position="27"/>
    </location>
</feature>
<accession>A0ABY4MYU1</accession>
<dbReference type="Pfam" id="PF07730">
    <property type="entry name" value="HisKA_3"/>
    <property type="match status" value="1"/>
</dbReference>
<keyword evidence="8" id="KW-0902">Two-component regulatory system</keyword>
<evidence type="ECO:0000256" key="5">
    <source>
        <dbReference type="ARBA" id="ARBA00022741"/>
    </source>
</evidence>
<name>A0ABY4MYU1_9MICO</name>
<evidence type="ECO:0000256" key="2">
    <source>
        <dbReference type="ARBA" id="ARBA00012438"/>
    </source>
</evidence>
<feature type="transmembrane region" description="Helical" evidence="9">
    <location>
        <begin position="371"/>
        <end position="388"/>
    </location>
</feature>
<keyword evidence="7" id="KW-0067">ATP-binding</keyword>
<keyword evidence="9" id="KW-0472">Membrane</keyword>
<evidence type="ECO:0000256" key="1">
    <source>
        <dbReference type="ARBA" id="ARBA00000085"/>
    </source>
</evidence>